<feature type="signal peptide" evidence="9">
    <location>
        <begin position="1"/>
        <end position="23"/>
    </location>
</feature>
<evidence type="ECO:0000313" key="13">
    <source>
        <dbReference type="EMBL" id="KAG8365013.1"/>
    </source>
</evidence>
<evidence type="ECO:0000259" key="11">
    <source>
        <dbReference type="PROSITE" id="PS50927"/>
    </source>
</evidence>
<dbReference type="InterPro" id="IPR036426">
    <property type="entry name" value="Bulb-type_lectin_dom_sf"/>
</dbReference>
<keyword evidence="3 9" id="KW-0732">Signal</keyword>
<dbReference type="Pfam" id="PF00954">
    <property type="entry name" value="S_locus_glycop"/>
    <property type="match status" value="1"/>
</dbReference>
<feature type="domain" description="EGF-like" evidence="10">
    <location>
        <begin position="285"/>
        <end position="321"/>
    </location>
</feature>
<evidence type="ECO:0000256" key="9">
    <source>
        <dbReference type="SAM" id="SignalP"/>
    </source>
</evidence>
<dbReference type="InterPro" id="IPR001480">
    <property type="entry name" value="Bulb-type_lectin_dom"/>
</dbReference>
<keyword evidence="5" id="KW-0325">Glycoprotein</keyword>
<dbReference type="InterPro" id="IPR035446">
    <property type="entry name" value="SLSG/EP1"/>
</dbReference>
<dbReference type="PANTHER" id="PTHR32444">
    <property type="entry name" value="BULB-TYPE LECTIN DOMAIN-CONTAINING PROTEIN"/>
    <property type="match status" value="1"/>
</dbReference>
<organism evidence="13 14">
    <name type="scientific">Buddleja alternifolia</name>
    <dbReference type="NCBI Taxonomy" id="168488"/>
    <lineage>
        <taxon>Eukaryota</taxon>
        <taxon>Viridiplantae</taxon>
        <taxon>Streptophyta</taxon>
        <taxon>Embryophyta</taxon>
        <taxon>Tracheophyta</taxon>
        <taxon>Spermatophyta</taxon>
        <taxon>Magnoliopsida</taxon>
        <taxon>eudicotyledons</taxon>
        <taxon>Gunneridae</taxon>
        <taxon>Pentapetalae</taxon>
        <taxon>asterids</taxon>
        <taxon>lamiids</taxon>
        <taxon>Lamiales</taxon>
        <taxon>Scrophulariaceae</taxon>
        <taxon>Buddlejeae</taxon>
        <taxon>Buddleja</taxon>
    </lineage>
</organism>
<evidence type="ECO:0000313" key="14">
    <source>
        <dbReference type="Proteomes" id="UP000826271"/>
    </source>
</evidence>
<dbReference type="CDD" id="cd00054">
    <property type="entry name" value="EGF_CA"/>
    <property type="match status" value="1"/>
</dbReference>
<accession>A0AAV6W4N4</accession>
<comment type="catalytic activity">
    <reaction evidence="6">
        <text>L-threonyl-[protein] + ATP = O-phospho-L-threonyl-[protein] + ADP + H(+)</text>
        <dbReference type="Rhea" id="RHEA:46608"/>
        <dbReference type="Rhea" id="RHEA-COMP:11060"/>
        <dbReference type="Rhea" id="RHEA-COMP:11605"/>
        <dbReference type="ChEBI" id="CHEBI:15378"/>
        <dbReference type="ChEBI" id="CHEBI:30013"/>
        <dbReference type="ChEBI" id="CHEBI:30616"/>
        <dbReference type="ChEBI" id="CHEBI:61977"/>
        <dbReference type="ChEBI" id="CHEBI:456216"/>
        <dbReference type="EC" id="2.7.11.1"/>
    </reaction>
</comment>
<feature type="domain" description="Bulb-type lectin" evidence="11">
    <location>
        <begin position="25"/>
        <end position="146"/>
    </location>
</feature>
<evidence type="ECO:0000259" key="12">
    <source>
        <dbReference type="PROSITE" id="PS50948"/>
    </source>
</evidence>
<comment type="catalytic activity">
    <reaction evidence="7">
        <text>L-seryl-[protein] + ATP = O-phospho-L-seryl-[protein] + ADP + H(+)</text>
        <dbReference type="Rhea" id="RHEA:17989"/>
        <dbReference type="Rhea" id="RHEA-COMP:9863"/>
        <dbReference type="Rhea" id="RHEA-COMP:11604"/>
        <dbReference type="ChEBI" id="CHEBI:15378"/>
        <dbReference type="ChEBI" id="CHEBI:29999"/>
        <dbReference type="ChEBI" id="CHEBI:30616"/>
        <dbReference type="ChEBI" id="CHEBI:83421"/>
        <dbReference type="ChEBI" id="CHEBI:456216"/>
        <dbReference type="EC" id="2.7.11.1"/>
    </reaction>
</comment>
<dbReference type="InterPro" id="IPR000858">
    <property type="entry name" value="S_locus_glycoprot_dom"/>
</dbReference>
<keyword evidence="4" id="KW-1015">Disulfide bond</keyword>
<reference evidence="13" key="1">
    <citation type="submission" date="2019-10" db="EMBL/GenBank/DDBJ databases">
        <authorList>
            <person name="Zhang R."/>
            <person name="Pan Y."/>
            <person name="Wang J."/>
            <person name="Ma R."/>
            <person name="Yu S."/>
        </authorList>
    </citation>
    <scope>NUCLEOTIDE SEQUENCE</scope>
    <source>
        <strain evidence="13">LA-IB0</strain>
        <tissue evidence="13">Leaf</tissue>
    </source>
</reference>
<comment type="caution">
    <text evidence="8">Lacks conserved residue(s) required for the propagation of feature annotation.</text>
</comment>
<dbReference type="PANTHER" id="PTHR32444:SF244">
    <property type="entry name" value="RECEPTOR-LIKE SERINE_THREONINE-PROTEIN KINASE"/>
    <property type="match status" value="1"/>
</dbReference>
<dbReference type="AlphaFoldDB" id="A0AAV6W4N4"/>
<keyword evidence="8" id="KW-0245">EGF-like domain</keyword>
<dbReference type="Proteomes" id="UP000826271">
    <property type="component" value="Unassembled WGS sequence"/>
</dbReference>
<dbReference type="GO" id="GO:0048544">
    <property type="term" value="P:recognition of pollen"/>
    <property type="evidence" value="ECO:0007669"/>
    <property type="project" value="InterPro"/>
</dbReference>
<dbReference type="GO" id="GO:0004674">
    <property type="term" value="F:protein serine/threonine kinase activity"/>
    <property type="evidence" value="ECO:0007669"/>
    <property type="project" value="UniProtKB-EC"/>
</dbReference>
<dbReference type="FunFam" id="2.90.10.10:FF:000004">
    <property type="entry name" value="G-type lectin S-receptor-like serine/threonine-protein kinase"/>
    <property type="match status" value="1"/>
</dbReference>
<sequence length="436" mass="49363">MNTLWSIMSYGICVASLCLKVSAVTDTINTSQFLRDGETIVSSEGSFELGFFSPGRSRNRYLGIWYKNIPVPTVVWVANRENPVTDLSGILSINNSGAIVISNRTSHVIWSANSVQKAQNPLLQILESGNLVLRNRNGNSDIYLWQSFDNPSDTLLPGMKLGWDLRTNLNRQLTSWKSPDDPSPGELSNGIKLSEYPEPVIWKGTTEYFRGGPWNGLRITGAPEQKINPVFSFKFISNQDEVYYMYQLLKKSVITRIVLNETSSSRDRYVWVESENSWRLYGSLPRDYCDNYGLCGANGICVMTGSPVCQCLRGFKPKSAQRWNSMDWSNGCIRNEPLDCTRKHDFVKFSGLKLPDTTHTWLNRNMNMKECREACLKNCSCMAYTNSDIRGRGSGCALWFGDLIDIRQFSDGGQDLYIRMPSSQQSICLSFWSRIC</sequence>
<comment type="caution">
    <text evidence="13">The sequence shown here is derived from an EMBL/GenBank/DDBJ whole genome shotgun (WGS) entry which is preliminary data.</text>
</comment>
<dbReference type="InterPro" id="IPR000742">
    <property type="entry name" value="EGF"/>
</dbReference>
<dbReference type="PROSITE" id="PS50026">
    <property type="entry name" value="EGF_3"/>
    <property type="match status" value="1"/>
</dbReference>
<evidence type="ECO:0000256" key="7">
    <source>
        <dbReference type="ARBA" id="ARBA00048679"/>
    </source>
</evidence>
<dbReference type="Gene3D" id="2.90.10.10">
    <property type="entry name" value="Bulb-type lectin domain"/>
    <property type="match status" value="1"/>
</dbReference>
<evidence type="ECO:0000256" key="5">
    <source>
        <dbReference type="ARBA" id="ARBA00023180"/>
    </source>
</evidence>
<evidence type="ECO:0000256" key="3">
    <source>
        <dbReference type="ARBA" id="ARBA00022729"/>
    </source>
</evidence>
<dbReference type="Pfam" id="PF01453">
    <property type="entry name" value="B_lectin"/>
    <property type="match status" value="1"/>
</dbReference>
<keyword evidence="14" id="KW-1185">Reference proteome</keyword>
<feature type="domain" description="Apple" evidence="12">
    <location>
        <begin position="340"/>
        <end position="421"/>
    </location>
</feature>
<evidence type="ECO:0000256" key="4">
    <source>
        <dbReference type="ARBA" id="ARBA00023157"/>
    </source>
</evidence>
<dbReference type="SUPFAM" id="SSF51110">
    <property type="entry name" value="alpha-D-mannose-specific plant lectins"/>
    <property type="match status" value="1"/>
</dbReference>
<gene>
    <name evidence="13" type="ORF">BUALT_Bualt18G0058800</name>
</gene>
<evidence type="ECO:0000256" key="8">
    <source>
        <dbReference type="PROSITE-ProRule" id="PRU00076"/>
    </source>
</evidence>
<evidence type="ECO:0000256" key="2">
    <source>
        <dbReference type="ARBA" id="ARBA00012513"/>
    </source>
</evidence>
<evidence type="ECO:0000256" key="6">
    <source>
        <dbReference type="ARBA" id="ARBA00047899"/>
    </source>
</evidence>
<dbReference type="SMART" id="SM00473">
    <property type="entry name" value="PAN_AP"/>
    <property type="match status" value="1"/>
</dbReference>
<dbReference type="PROSITE" id="PS50927">
    <property type="entry name" value="BULB_LECTIN"/>
    <property type="match status" value="1"/>
</dbReference>
<dbReference type="CDD" id="cd00028">
    <property type="entry name" value="B_lectin"/>
    <property type="match status" value="1"/>
</dbReference>
<dbReference type="CDD" id="cd01098">
    <property type="entry name" value="PAN_AP_plant"/>
    <property type="match status" value="1"/>
</dbReference>
<dbReference type="SMART" id="SM00108">
    <property type="entry name" value="B_lectin"/>
    <property type="match status" value="1"/>
</dbReference>
<protein>
    <recommendedName>
        <fullName evidence="2">non-specific serine/threonine protein kinase</fullName>
        <ecNumber evidence="2">2.7.11.1</ecNumber>
    </recommendedName>
</protein>
<evidence type="ECO:0000256" key="1">
    <source>
        <dbReference type="ARBA" id="ARBA00003061"/>
    </source>
</evidence>
<dbReference type="InterPro" id="IPR003609">
    <property type="entry name" value="Pan_app"/>
</dbReference>
<dbReference type="EC" id="2.7.11.1" evidence="2"/>
<dbReference type="PROSITE" id="PS50948">
    <property type="entry name" value="PAN"/>
    <property type="match status" value="1"/>
</dbReference>
<evidence type="ECO:0000259" key="10">
    <source>
        <dbReference type="PROSITE" id="PS50026"/>
    </source>
</evidence>
<name>A0AAV6W4N4_9LAMI</name>
<feature type="chain" id="PRO_5043843300" description="non-specific serine/threonine protein kinase" evidence="9">
    <location>
        <begin position="24"/>
        <end position="436"/>
    </location>
</feature>
<dbReference type="PIRSF" id="PIRSF002686">
    <property type="entry name" value="SLG"/>
    <property type="match status" value="1"/>
</dbReference>
<dbReference type="Pfam" id="PF08276">
    <property type="entry name" value="PAN_2"/>
    <property type="match status" value="1"/>
</dbReference>
<dbReference type="EMBL" id="WHWC01000018">
    <property type="protein sequence ID" value="KAG8365013.1"/>
    <property type="molecule type" value="Genomic_DNA"/>
</dbReference>
<proteinExistence type="predicted"/>
<comment type="function">
    <text evidence="1">Involved in sporophytic self-incompatibility system (the inability of flowering plants to achieve self-fertilization).</text>
</comment>